<keyword evidence="2" id="KW-1133">Transmembrane helix</keyword>
<dbReference type="Proteomes" id="UP000054549">
    <property type="component" value="Unassembled WGS sequence"/>
</dbReference>
<evidence type="ECO:0000256" key="1">
    <source>
        <dbReference type="SAM" id="MobiDB-lite"/>
    </source>
</evidence>
<dbReference type="EMBL" id="KN818302">
    <property type="protein sequence ID" value="KIL60212.1"/>
    <property type="molecule type" value="Genomic_DNA"/>
</dbReference>
<keyword evidence="4" id="KW-1185">Reference proteome</keyword>
<feature type="compositionally biased region" description="Basic and acidic residues" evidence="1">
    <location>
        <begin position="213"/>
        <end position="236"/>
    </location>
</feature>
<sequence>NISENLALISIDGLLIYRCWVVYANSWCAICVPVTFWLASLACSVLQSYYAELDYKGQTYSLEIAMKALTSLYACNIAITVYTTTAIIYRIVSRTRNSGRNHKRLNYAMRILAESGVLYTSMIIFSLVGASLGARKDITWVDMLIGSISDDMGFSTGCISFNLILIRVYQSRVESRDSFPDSRDGYGEQTLSETINPRTTASSKGPPSNTLDKAIDDSEIQEHCTSRRSREGMHEN</sequence>
<organism evidence="3 4">
    <name type="scientific">Amanita muscaria (strain Koide BX008)</name>
    <dbReference type="NCBI Taxonomy" id="946122"/>
    <lineage>
        <taxon>Eukaryota</taxon>
        <taxon>Fungi</taxon>
        <taxon>Dikarya</taxon>
        <taxon>Basidiomycota</taxon>
        <taxon>Agaricomycotina</taxon>
        <taxon>Agaricomycetes</taxon>
        <taxon>Agaricomycetidae</taxon>
        <taxon>Agaricales</taxon>
        <taxon>Pluteineae</taxon>
        <taxon>Amanitaceae</taxon>
        <taxon>Amanita</taxon>
    </lineage>
</organism>
<accession>A0A0C2WFL1</accession>
<feature type="transmembrane region" description="Helical" evidence="2">
    <location>
        <begin position="112"/>
        <end position="132"/>
    </location>
</feature>
<evidence type="ECO:0000256" key="2">
    <source>
        <dbReference type="SAM" id="Phobius"/>
    </source>
</evidence>
<evidence type="ECO:0000313" key="4">
    <source>
        <dbReference type="Proteomes" id="UP000054549"/>
    </source>
</evidence>
<dbReference type="HOGENOM" id="CLU_044614_1_1_1"/>
<name>A0A0C2WFL1_AMAMK</name>
<dbReference type="OrthoDB" id="3064360at2759"/>
<dbReference type="InParanoid" id="A0A0C2WFL1"/>
<keyword evidence="2" id="KW-0472">Membrane</keyword>
<feature type="transmembrane region" description="Helical" evidence="2">
    <location>
        <begin position="71"/>
        <end position="92"/>
    </location>
</feature>
<feature type="compositionally biased region" description="Polar residues" evidence="1">
    <location>
        <begin position="189"/>
        <end position="211"/>
    </location>
</feature>
<keyword evidence="2" id="KW-0812">Transmembrane</keyword>
<feature type="region of interest" description="Disordered" evidence="1">
    <location>
        <begin position="176"/>
        <end position="236"/>
    </location>
</feature>
<feature type="non-terminal residue" evidence="3">
    <location>
        <position position="1"/>
    </location>
</feature>
<protein>
    <submittedName>
        <fullName evidence="3">Uncharacterized protein</fullName>
    </submittedName>
</protein>
<proteinExistence type="predicted"/>
<feature type="transmembrane region" description="Helical" evidence="2">
    <location>
        <begin position="30"/>
        <end position="51"/>
    </location>
</feature>
<feature type="transmembrane region" description="Helical" evidence="2">
    <location>
        <begin position="152"/>
        <end position="169"/>
    </location>
</feature>
<evidence type="ECO:0000313" key="3">
    <source>
        <dbReference type="EMBL" id="KIL60212.1"/>
    </source>
</evidence>
<feature type="compositionally biased region" description="Basic and acidic residues" evidence="1">
    <location>
        <begin position="176"/>
        <end position="186"/>
    </location>
</feature>
<gene>
    <name evidence="3" type="ORF">M378DRAFT_168350</name>
</gene>
<reference evidence="3 4" key="1">
    <citation type="submission" date="2014-04" db="EMBL/GenBank/DDBJ databases">
        <title>Evolutionary Origins and Diversification of the Mycorrhizal Mutualists.</title>
        <authorList>
            <consortium name="DOE Joint Genome Institute"/>
            <consortium name="Mycorrhizal Genomics Consortium"/>
            <person name="Kohler A."/>
            <person name="Kuo A."/>
            <person name="Nagy L.G."/>
            <person name="Floudas D."/>
            <person name="Copeland A."/>
            <person name="Barry K.W."/>
            <person name="Cichocki N."/>
            <person name="Veneault-Fourrey C."/>
            <person name="LaButti K."/>
            <person name="Lindquist E.A."/>
            <person name="Lipzen A."/>
            <person name="Lundell T."/>
            <person name="Morin E."/>
            <person name="Murat C."/>
            <person name="Riley R."/>
            <person name="Ohm R."/>
            <person name="Sun H."/>
            <person name="Tunlid A."/>
            <person name="Henrissat B."/>
            <person name="Grigoriev I.V."/>
            <person name="Hibbett D.S."/>
            <person name="Martin F."/>
        </authorList>
    </citation>
    <scope>NUCLEOTIDE SEQUENCE [LARGE SCALE GENOMIC DNA]</scope>
    <source>
        <strain evidence="3 4">Koide BX008</strain>
    </source>
</reference>
<dbReference type="AlphaFoldDB" id="A0A0C2WFL1"/>